<dbReference type="PANTHER" id="PTHR43537:SF44">
    <property type="entry name" value="GNTR FAMILY REGULATORY PROTEIN"/>
    <property type="match status" value="1"/>
</dbReference>
<accession>A0A480AS32</accession>
<feature type="domain" description="HTH gntR-type" evidence="5">
    <location>
        <begin position="15"/>
        <end position="83"/>
    </location>
</feature>
<evidence type="ECO:0000313" key="7">
    <source>
        <dbReference type="Proteomes" id="UP000301751"/>
    </source>
</evidence>
<dbReference type="InterPro" id="IPR011711">
    <property type="entry name" value="GntR_C"/>
</dbReference>
<dbReference type="OrthoDB" id="9804020at2"/>
<dbReference type="RefSeq" id="WP_137731300.1">
    <property type="nucleotide sequence ID" value="NZ_BJCL01000001.1"/>
</dbReference>
<keyword evidence="3" id="KW-0804">Transcription</keyword>
<dbReference type="EMBL" id="BJCL01000001">
    <property type="protein sequence ID" value="GCL61568.1"/>
    <property type="molecule type" value="Genomic_DNA"/>
</dbReference>
<keyword evidence="2" id="KW-0238">DNA-binding</keyword>
<evidence type="ECO:0000256" key="3">
    <source>
        <dbReference type="ARBA" id="ARBA00023163"/>
    </source>
</evidence>
<proteinExistence type="predicted"/>
<evidence type="ECO:0000313" key="6">
    <source>
        <dbReference type="EMBL" id="GCL61568.1"/>
    </source>
</evidence>
<dbReference type="PROSITE" id="PS50949">
    <property type="entry name" value="HTH_GNTR"/>
    <property type="match status" value="1"/>
</dbReference>
<dbReference type="InterPro" id="IPR000524">
    <property type="entry name" value="Tscrpt_reg_HTH_GntR"/>
</dbReference>
<dbReference type="InterPro" id="IPR036390">
    <property type="entry name" value="WH_DNA-bd_sf"/>
</dbReference>
<dbReference type="PANTHER" id="PTHR43537">
    <property type="entry name" value="TRANSCRIPTIONAL REGULATOR, GNTR FAMILY"/>
    <property type="match status" value="1"/>
</dbReference>
<dbReference type="Gene3D" id="1.10.10.10">
    <property type="entry name" value="Winged helix-like DNA-binding domain superfamily/Winged helix DNA-binding domain"/>
    <property type="match status" value="1"/>
</dbReference>
<dbReference type="SMART" id="SM00345">
    <property type="entry name" value="HTH_GNTR"/>
    <property type="match status" value="1"/>
</dbReference>
<dbReference type="GO" id="GO:0003700">
    <property type="term" value="F:DNA-binding transcription factor activity"/>
    <property type="evidence" value="ECO:0007669"/>
    <property type="project" value="InterPro"/>
</dbReference>
<dbReference type="CDD" id="cd07377">
    <property type="entry name" value="WHTH_GntR"/>
    <property type="match status" value="1"/>
</dbReference>
<reference evidence="7" key="1">
    <citation type="submission" date="2019-03" db="EMBL/GenBank/DDBJ databases">
        <title>Aquabacterium pictum sp.nov., the first bacteriochlorophyll a-containing freshwater bacterium in the genus Aquabacterium of the class Betaproteobacteria.</title>
        <authorList>
            <person name="Hirose S."/>
            <person name="Tank M."/>
            <person name="Hara E."/>
            <person name="Tamaki H."/>
            <person name="Takaichi S."/>
            <person name="Haruta S."/>
            <person name="Hanada S."/>
        </authorList>
    </citation>
    <scope>NUCLEOTIDE SEQUENCE [LARGE SCALE GENOMIC DNA]</scope>
    <source>
        <strain evidence="7">W35</strain>
    </source>
</reference>
<sequence>MPTVDPQPGDAARPTSLSQRVVDGVTARIRSGELTPGSKVPPEPALMREYGVSRSVVREAVSRLQANGLVHTRHGVGSFVLATQAENPLAAQAQADLKVRQKLAMLELRMSLEADAAALAAQRRTPEQLAAMEAALADFDRQHSIGEGTAEADFRFHELLAQATGNEYFVLVLRSLSGATIPRSAGRPQRRPTAPRPARFGEPSPQLRSNKDITAQEHRAVLDAVRRGDPALARAAMYMHLTNSRDRMQAAGGS</sequence>
<protein>
    <submittedName>
        <fullName evidence="6">GntR family transcriptional regulator</fullName>
    </submittedName>
</protein>
<dbReference type="Proteomes" id="UP000301751">
    <property type="component" value="Unassembled WGS sequence"/>
</dbReference>
<name>A0A480AS32_9BURK</name>
<dbReference type="Pfam" id="PF07729">
    <property type="entry name" value="FCD"/>
    <property type="match status" value="1"/>
</dbReference>
<dbReference type="PRINTS" id="PR00035">
    <property type="entry name" value="HTHGNTR"/>
</dbReference>
<comment type="caution">
    <text evidence="6">The sequence shown here is derived from an EMBL/GenBank/DDBJ whole genome shotgun (WGS) entry which is preliminary data.</text>
</comment>
<dbReference type="InterPro" id="IPR036388">
    <property type="entry name" value="WH-like_DNA-bd_sf"/>
</dbReference>
<dbReference type="GO" id="GO:0003677">
    <property type="term" value="F:DNA binding"/>
    <property type="evidence" value="ECO:0007669"/>
    <property type="project" value="UniProtKB-KW"/>
</dbReference>
<dbReference type="Gene3D" id="1.20.120.530">
    <property type="entry name" value="GntR ligand-binding domain-like"/>
    <property type="match status" value="1"/>
</dbReference>
<dbReference type="SMART" id="SM00895">
    <property type="entry name" value="FCD"/>
    <property type="match status" value="1"/>
</dbReference>
<dbReference type="Pfam" id="PF00392">
    <property type="entry name" value="GntR"/>
    <property type="match status" value="1"/>
</dbReference>
<dbReference type="AlphaFoldDB" id="A0A480AS32"/>
<keyword evidence="7" id="KW-1185">Reference proteome</keyword>
<gene>
    <name evidence="6" type="ORF">AQPW35_06490</name>
</gene>
<evidence type="ECO:0000256" key="4">
    <source>
        <dbReference type="SAM" id="MobiDB-lite"/>
    </source>
</evidence>
<evidence type="ECO:0000256" key="1">
    <source>
        <dbReference type="ARBA" id="ARBA00023015"/>
    </source>
</evidence>
<evidence type="ECO:0000256" key="2">
    <source>
        <dbReference type="ARBA" id="ARBA00023125"/>
    </source>
</evidence>
<organism evidence="6 7">
    <name type="scientific">Pseudaquabacterium pictum</name>
    <dbReference type="NCBI Taxonomy" id="2315236"/>
    <lineage>
        <taxon>Bacteria</taxon>
        <taxon>Pseudomonadati</taxon>
        <taxon>Pseudomonadota</taxon>
        <taxon>Betaproteobacteria</taxon>
        <taxon>Burkholderiales</taxon>
        <taxon>Sphaerotilaceae</taxon>
        <taxon>Pseudaquabacterium</taxon>
    </lineage>
</organism>
<keyword evidence="1" id="KW-0805">Transcription regulation</keyword>
<evidence type="ECO:0000259" key="5">
    <source>
        <dbReference type="PROSITE" id="PS50949"/>
    </source>
</evidence>
<dbReference type="SUPFAM" id="SSF48008">
    <property type="entry name" value="GntR ligand-binding domain-like"/>
    <property type="match status" value="1"/>
</dbReference>
<dbReference type="InterPro" id="IPR008920">
    <property type="entry name" value="TF_FadR/GntR_C"/>
</dbReference>
<dbReference type="SUPFAM" id="SSF46785">
    <property type="entry name" value="Winged helix' DNA-binding domain"/>
    <property type="match status" value="1"/>
</dbReference>
<feature type="region of interest" description="Disordered" evidence="4">
    <location>
        <begin position="181"/>
        <end position="213"/>
    </location>
</feature>